<proteinExistence type="predicted"/>
<protein>
    <submittedName>
        <fullName evidence="3">Uncharacterized protein</fullName>
    </submittedName>
</protein>
<reference evidence="3" key="1">
    <citation type="submission" date="2022-11" db="UniProtKB">
        <authorList>
            <consortium name="WormBaseParasite"/>
        </authorList>
    </citation>
    <scope>IDENTIFICATION</scope>
</reference>
<organism evidence="2 3">
    <name type="scientific">Romanomermis culicivorax</name>
    <name type="common">Nematode worm</name>
    <dbReference type="NCBI Taxonomy" id="13658"/>
    <lineage>
        <taxon>Eukaryota</taxon>
        <taxon>Metazoa</taxon>
        <taxon>Ecdysozoa</taxon>
        <taxon>Nematoda</taxon>
        <taxon>Enoplea</taxon>
        <taxon>Dorylaimia</taxon>
        <taxon>Mermithida</taxon>
        <taxon>Mermithoidea</taxon>
        <taxon>Mermithidae</taxon>
        <taxon>Romanomermis</taxon>
    </lineage>
</organism>
<name>A0A915HUZ0_ROMCU</name>
<sequence length="497" mass="54945">MKFSTSIAVTLFVYKMLPEARSINGSTVVSKCSLAVLDAPYSLTGMLLLDTISYGLTCSDCDHWDKCDGVTVKVSSGTAVLVVEDAGDYTRGNLIQIERPTGSVMRKIELDLSHHSPIKISMNYGTCNQNQLANCHKKSARVCLSLPKIKSFECNQNFSGLNCTYLVGSNVQIVKSAANFPFASKYLYACTTTDSQKYKNFCEALRKQKFPSYFSSQCDEKSPLRLFRGDHEFKSTSSFYWDVNSEPKFKFSFKFIGNMQINVSFFYVNPLPALNVYAEHVSKAKSFEPVPGAGGLMAGASGSNDIILSSKDFERIGAEVMVALKGVTATGRELVAYFTVSLMSSKLGFSMSFNQSSTAGSIFVQCRPVGKNVGKQCRIQCLWVLVDGKQSSNIINSSHITTDSKSIDSGSHECRCSFECYPKSGVYGPWIFKTKSSAHLQSQIVKQTWWVISIVSMIAVLIVILLIVFSVRWLLNRKISAKKRLYGSDMPKSRTAT</sequence>
<keyword evidence="1" id="KW-0472">Membrane</keyword>
<keyword evidence="1" id="KW-0812">Transmembrane</keyword>
<keyword evidence="1" id="KW-1133">Transmembrane helix</keyword>
<dbReference type="WBParaSite" id="nRc.2.0.1.t05714-RA">
    <property type="protein sequence ID" value="nRc.2.0.1.t05714-RA"/>
    <property type="gene ID" value="nRc.2.0.1.g05714"/>
</dbReference>
<dbReference type="Proteomes" id="UP000887565">
    <property type="component" value="Unplaced"/>
</dbReference>
<keyword evidence="2" id="KW-1185">Reference proteome</keyword>
<dbReference type="AlphaFoldDB" id="A0A915HUZ0"/>
<accession>A0A915HUZ0</accession>
<evidence type="ECO:0000256" key="1">
    <source>
        <dbReference type="SAM" id="Phobius"/>
    </source>
</evidence>
<feature type="transmembrane region" description="Helical" evidence="1">
    <location>
        <begin position="449"/>
        <end position="475"/>
    </location>
</feature>
<evidence type="ECO:0000313" key="3">
    <source>
        <dbReference type="WBParaSite" id="nRc.2.0.1.t05714-RA"/>
    </source>
</evidence>
<evidence type="ECO:0000313" key="2">
    <source>
        <dbReference type="Proteomes" id="UP000887565"/>
    </source>
</evidence>